<feature type="binding site" evidence="9">
    <location>
        <position position="118"/>
    </location>
    <ligand>
        <name>Zn(2+)</name>
        <dbReference type="ChEBI" id="CHEBI:29105"/>
        <note>catalytic</note>
    </ligand>
</feature>
<sequence length="164" mass="18765">MMEITINYSDEQFYSEELETLILRVLSKGAELQNVAEDAELSLLICDADTIHELNKTYRGVDAPTDVLSFALNEGEEEDGMEEEKVLGDIIINLYRAVEQAEEFGHSKEREMAYLSVHGFLHILGYDHYDPEEKRKMREKEEEILGACGMERIVTEGKLENDGE</sequence>
<proteinExistence type="inferred from homology"/>
<dbReference type="GO" id="GO:0006364">
    <property type="term" value="P:rRNA processing"/>
    <property type="evidence" value="ECO:0007669"/>
    <property type="project" value="UniProtKB-UniRule"/>
</dbReference>
<comment type="function">
    <text evidence="9">Single strand-specific metallo-endoribonuclease involved in late-stage 70S ribosome quality control and in maturation of the 3' terminus of the 16S rRNA.</text>
</comment>
<dbReference type="GO" id="GO:0004521">
    <property type="term" value="F:RNA endonuclease activity"/>
    <property type="evidence" value="ECO:0007669"/>
    <property type="project" value="UniProtKB-UniRule"/>
</dbReference>
<evidence type="ECO:0000256" key="7">
    <source>
        <dbReference type="ARBA" id="ARBA00022801"/>
    </source>
</evidence>
<evidence type="ECO:0000256" key="6">
    <source>
        <dbReference type="ARBA" id="ARBA00022759"/>
    </source>
</evidence>
<dbReference type="Gene3D" id="3.40.390.30">
    <property type="entry name" value="Metalloproteases ('zincins'), catalytic domain"/>
    <property type="match status" value="1"/>
</dbReference>
<comment type="similarity">
    <text evidence="1 9">Belongs to the endoribonuclease YbeY family.</text>
</comment>
<keyword evidence="3 9" id="KW-0698">rRNA processing</keyword>
<keyword evidence="7 9" id="KW-0378">Hydrolase</keyword>
<reference evidence="10" key="1">
    <citation type="submission" date="2009-09" db="EMBL/GenBank/DDBJ databases">
        <authorList>
            <person name="Weinstock G."/>
            <person name="Sodergren E."/>
            <person name="Clifton S."/>
            <person name="Fulton L."/>
            <person name="Fulton B."/>
            <person name="Courtney L."/>
            <person name="Fronick C."/>
            <person name="Harrison M."/>
            <person name="Strong C."/>
            <person name="Farmer C."/>
            <person name="Delahaunty K."/>
            <person name="Markovic C."/>
            <person name="Hall O."/>
            <person name="Minx P."/>
            <person name="Tomlinson C."/>
            <person name="Mitreva M."/>
            <person name="Nelson J."/>
            <person name="Hou S."/>
            <person name="Wollam A."/>
            <person name="Pepin K.H."/>
            <person name="Johnson M."/>
            <person name="Bhonagiri V."/>
            <person name="Nash W.E."/>
            <person name="Warren W."/>
            <person name="Chinwalla A."/>
            <person name="Mardis E.R."/>
            <person name="Wilson R.K."/>
        </authorList>
    </citation>
    <scope>NUCLEOTIDE SEQUENCE [LARGE SCALE GENOMIC DNA]</scope>
    <source>
        <strain evidence="10">DSM 15470</strain>
    </source>
</reference>
<dbReference type="GO" id="GO:0008270">
    <property type="term" value="F:zinc ion binding"/>
    <property type="evidence" value="ECO:0007669"/>
    <property type="project" value="UniProtKB-UniRule"/>
</dbReference>
<feature type="binding site" evidence="9">
    <location>
        <position position="128"/>
    </location>
    <ligand>
        <name>Zn(2+)</name>
        <dbReference type="ChEBI" id="CHEBI:29105"/>
        <note>catalytic</note>
    </ligand>
</feature>
<dbReference type="PROSITE" id="PS01306">
    <property type="entry name" value="UPF0054"/>
    <property type="match status" value="1"/>
</dbReference>
<evidence type="ECO:0000256" key="3">
    <source>
        <dbReference type="ARBA" id="ARBA00022552"/>
    </source>
</evidence>
<feature type="binding site" evidence="9">
    <location>
        <position position="122"/>
    </location>
    <ligand>
        <name>Zn(2+)</name>
        <dbReference type="ChEBI" id="CHEBI:29105"/>
        <note>catalytic</note>
    </ligand>
</feature>
<evidence type="ECO:0000256" key="4">
    <source>
        <dbReference type="ARBA" id="ARBA00022722"/>
    </source>
</evidence>
<dbReference type="InterPro" id="IPR020549">
    <property type="entry name" value="YbeY_CS"/>
</dbReference>
<dbReference type="HOGENOM" id="CLU_106710_3_0_9"/>
<evidence type="ECO:0000313" key="11">
    <source>
        <dbReference type="Proteomes" id="UP000004736"/>
    </source>
</evidence>
<dbReference type="eggNOG" id="COG0319">
    <property type="taxonomic scope" value="Bacteria"/>
</dbReference>
<dbReference type="EC" id="3.1.-.-" evidence="9"/>
<name>C9LMC0_9FIRM</name>
<evidence type="ECO:0000256" key="9">
    <source>
        <dbReference type="HAMAP-Rule" id="MF_00009"/>
    </source>
</evidence>
<dbReference type="EMBL" id="ACIM02000001">
    <property type="protein sequence ID" value="EEW96706.1"/>
    <property type="molecule type" value="Genomic_DNA"/>
</dbReference>
<evidence type="ECO:0000313" key="10">
    <source>
        <dbReference type="EMBL" id="EEW96706.1"/>
    </source>
</evidence>
<evidence type="ECO:0000256" key="1">
    <source>
        <dbReference type="ARBA" id="ARBA00010875"/>
    </source>
</evidence>
<gene>
    <name evidence="9 10" type="primary">ybeY</name>
    <name evidence="10" type="ORF">GCWU000321_00669</name>
</gene>
<comment type="caution">
    <text evidence="10">The sequence shown here is derived from an EMBL/GenBank/DDBJ whole genome shotgun (WGS) entry which is preliminary data.</text>
</comment>
<dbReference type="HAMAP" id="MF_00009">
    <property type="entry name" value="Endoribonucl_YbeY"/>
    <property type="match status" value="1"/>
</dbReference>
<dbReference type="AlphaFoldDB" id="C9LMC0"/>
<evidence type="ECO:0000256" key="8">
    <source>
        <dbReference type="ARBA" id="ARBA00022833"/>
    </source>
</evidence>
<evidence type="ECO:0000256" key="2">
    <source>
        <dbReference type="ARBA" id="ARBA00022517"/>
    </source>
</evidence>
<dbReference type="Pfam" id="PF02130">
    <property type="entry name" value="YbeY"/>
    <property type="match status" value="1"/>
</dbReference>
<dbReference type="PANTHER" id="PTHR46986">
    <property type="entry name" value="ENDORIBONUCLEASE YBEY, CHLOROPLASTIC"/>
    <property type="match status" value="1"/>
</dbReference>
<comment type="subcellular location">
    <subcellularLocation>
        <location evidence="9">Cytoplasm</location>
    </subcellularLocation>
</comment>
<dbReference type="SUPFAM" id="SSF55486">
    <property type="entry name" value="Metalloproteases ('zincins'), catalytic domain"/>
    <property type="match status" value="1"/>
</dbReference>
<keyword evidence="11" id="KW-1185">Reference proteome</keyword>
<dbReference type="InterPro" id="IPR023091">
    <property type="entry name" value="MetalPrtase_cat_dom_sf_prd"/>
</dbReference>
<keyword evidence="5 9" id="KW-0479">Metal-binding</keyword>
<dbReference type="PANTHER" id="PTHR46986:SF1">
    <property type="entry name" value="ENDORIBONUCLEASE YBEY, CHLOROPLASTIC"/>
    <property type="match status" value="1"/>
</dbReference>
<dbReference type="Proteomes" id="UP000004736">
    <property type="component" value="Unassembled WGS sequence"/>
</dbReference>
<dbReference type="GO" id="GO:0004222">
    <property type="term" value="F:metalloendopeptidase activity"/>
    <property type="evidence" value="ECO:0007669"/>
    <property type="project" value="InterPro"/>
</dbReference>
<organism evidence="10 11">
    <name type="scientific">Dialister invisus DSM 15470</name>
    <dbReference type="NCBI Taxonomy" id="592028"/>
    <lineage>
        <taxon>Bacteria</taxon>
        <taxon>Bacillati</taxon>
        <taxon>Bacillota</taxon>
        <taxon>Negativicutes</taxon>
        <taxon>Veillonellales</taxon>
        <taxon>Veillonellaceae</taxon>
        <taxon>Dialister</taxon>
    </lineage>
</organism>
<dbReference type="NCBIfam" id="TIGR00043">
    <property type="entry name" value="rRNA maturation RNase YbeY"/>
    <property type="match status" value="1"/>
</dbReference>
<accession>C9LMC0</accession>
<keyword evidence="9" id="KW-0963">Cytoplasm</keyword>
<keyword evidence="6 9" id="KW-0255">Endonuclease</keyword>
<keyword evidence="4 9" id="KW-0540">Nuclease</keyword>
<protein>
    <recommendedName>
        <fullName evidence="9">Endoribonuclease YbeY</fullName>
        <ecNumber evidence="9">3.1.-.-</ecNumber>
    </recommendedName>
</protein>
<keyword evidence="8 9" id="KW-0862">Zinc</keyword>
<evidence type="ECO:0000256" key="5">
    <source>
        <dbReference type="ARBA" id="ARBA00022723"/>
    </source>
</evidence>
<dbReference type="InterPro" id="IPR002036">
    <property type="entry name" value="YbeY"/>
</dbReference>
<comment type="cofactor">
    <cofactor evidence="9">
        <name>Zn(2+)</name>
        <dbReference type="ChEBI" id="CHEBI:29105"/>
    </cofactor>
    <text evidence="9">Binds 1 zinc ion.</text>
</comment>
<keyword evidence="2 9" id="KW-0690">Ribosome biogenesis</keyword>
<dbReference type="GO" id="GO:0005737">
    <property type="term" value="C:cytoplasm"/>
    <property type="evidence" value="ECO:0007669"/>
    <property type="project" value="UniProtKB-SubCell"/>
</dbReference>
<dbReference type="STRING" id="592028.GCWU000321_00669"/>